<keyword evidence="1" id="KW-0175">Coiled coil</keyword>
<evidence type="ECO:0000313" key="3">
    <source>
        <dbReference type="EMBL" id="KAH0628443.1"/>
    </source>
</evidence>
<proteinExistence type="predicted"/>
<name>A0ABQ7TFN5_PHRPL</name>
<evidence type="ECO:0000313" key="4">
    <source>
        <dbReference type="Proteomes" id="UP000826234"/>
    </source>
</evidence>
<reference evidence="3 4" key="1">
    <citation type="journal article" date="2022" name="Gigascience">
        <title>A chromosome-level genome assembly and annotation of the desert horned lizard, Phrynosoma platyrhinos, provides insight into chromosomal rearrangements among reptiles.</title>
        <authorList>
            <person name="Koochekian N."/>
            <person name="Ascanio A."/>
            <person name="Farleigh K."/>
            <person name="Card D.C."/>
            <person name="Schield D.R."/>
            <person name="Castoe T.A."/>
            <person name="Jezkova T."/>
        </authorList>
    </citation>
    <scope>NUCLEOTIDE SEQUENCE [LARGE SCALE GENOMIC DNA]</scope>
    <source>
        <strain evidence="3">NK-2021</strain>
    </source>
</reference>
<feature type="coiled-coil region" evidence="1">
    <location>
        <begin position="43"/>
        <end position="71"/>
    </location>
</feature>
<feature type="region of interest" description="Disordered" evidence="2">
    <location>
        <begin position="163"/>
        <end position="192"/>
    </location>
</feature>
<accession>A0ABQ7TFN5</accession>
<evidence type="ECO:0000256" key="2">
    <source>
        <dbReference type="SAM" id="MobiDB-lite"/>
    </source>
</evidence>
<evidence type="ECO:0000256" key="1">
    <source>
        <dbReference type="SAM" id="Coils"/>
    </source>
</evidence>
<feature type="compositionally biased region" description="Basic and acidic residues" evidence="2">
    <location>
        <begin position="179"/>
        <end position="192"/>
    </location>
</feature>
<organism evidence="3 4">
    <name type="scientific">Phrynosoma platyrhinos</name>
    <name type="common">Desert horned lizard</name>
    <dbReference type="NCBI Taxonomy" id="52577"/>
    <lineage>
        <taxon>Eukaryota</taxon>
        <taxon>Metazoa</taxon>
        <taxon>Chordata</taxon>
        <taxon>Craniata</taxon>
        <taxon>Vertebrata</taxon>
        <taxon>Euteleostomi</taxon>
        <taxon>Lepidosauria</taxon>
        <taxon>Squamata</taxon>
        <taxon>Bifurcata</taxon>
        <taxon>Unidentata</taxon>
        <taxon>Episquamata</taxon>
        <taxon>Toxicofera</taxon>
        <taxon>Iguania</taxon>
        <taxon>Phrynosomatidae</taxon>
        <taxon>Phrynosomatinae</taxon>
        <taxon>Phrynosoma</taxon>
    </lineage>
</organism>
<protein>
    <submittedName>
        <fullName evidence="3">Uncharacterized protein</fullName>
    </submittedName>
</protein>
<sequence>MIYGKKRYEACPATFFEMYLEASYVFKELEAKNCEEINYLKPIAEEERRIEAEEKKKREELERIAKALAEDLKGNFQAKRSGILLFSEEREKDTSLRRKSDSSRMNLTILKEYPKDVLLKEMGIWSLLWQLKGKGYILKYQLSGTQVKKIRLRNVYESKSTVQGKELTEDSSKKRRMRNITDEHQKPERRSL</sequence>
<keyword evidence="4" id="KW-1185">Reference proteome</keyword>
<gene>
    <name evidence="3" type="ORF">JD844_009615</name>
</gene>
<dbReference type="Proteomes" id="UP000826234">
    <property type="component" value="Unassembled WGS sequence"/>
</dbReference>
<comment type="caution">
    <text evidence="3">The sequence shown here is derived from an EMBL/GenBank/DDBJ whole genome shotgun (WGS) entry which is preliminary data.</text>
</comment>
<dbReference type="EMBL" id="JAIPUX010000439">
    <property type="protein sequence ID" value="KAH0628443.1"/>
    <property type="molecule type" value="Genomic_DNA"/>
</dbReference>